<dbReference type="InterPro" id="IPR051320">
    <property type="entry name" value="Viral_Replic_Matur_Polypro"/>
</dbReference>
<dbReference type="SUPFAM" id="SSF56672">
    <property type="entry name" value="DNA/RNA polymerases"/>
    <property type="match status" value="1"/>
</dbReference>
<dbReference type="EMBL" id="CAJPWZ010002309">
    <property type="protein sequence ID" value="CAG2235136.1"/>
    <property type="molecule type" value="Genomic_DNA"/>
</dbReference>
<comment type="caution">
    <text evidence="4">The sequence shown here is derived from an EMBL/GenBank/DDBJ whole genome shotgun (WGS) entry which is preliminary data.</text>
</comment>
<dbReference type="PANTHER" id="PTHR33064:SF37">
    <property type="entry name" value="RIBONUCLEASE H"/>
    <property type="match status" value="1"/>
</dbReference>
<evidence type="ECO:0008006" key="6">
    <source>
        <dbReference type="Google" id="ProtNLM"/>
    </source>
</evidence>
<keyword evidence="5" id="KW-1185">Reference proteome</keyword>
<proteinExistence type="predicted"/>
<evidence type="ECO:0000313" key="5">
    <source>
        <dbReference type="Proteomes" id="UP000683360"/>
    </source>
</evidence>
<accession>A0A8S3TZ03</accession>
<dbReference type="InterPro" id="IPR041577">
    <property type="entry name" value="RT_RNaseH_2"/>
</dbReference>
<evidence type="ECO:0000259" key="2">
    <source>
        <dbReference type="Pfam" id="PF00078"/>
    </source>
</evidence>
<dbReference type="AlphaFoldDB" id="A0A8S3TZ03"/>
<feature type="domain" description="Reverse transcriptase/retrotransposon-derived protein RNase H-like" evidence="3">
    <location>
        <begin position="167"/>
        <end position="265"/>
    </location>
</feature>
<organism evidence="4 5">
    <name type="scientific">Mytilus edulis</name>
    <name type="common">Blue mussel</name>
    <dbReference type="NCBI Taxonomy" id="6550"/>
    <lineage>
        <taxon>Eukaryota</taxon>
        <taxon>Metazoa</taxon>
        <taxon>Spiralia</taxon>
        <taxon>Lophotrochozoa</taxon>
        <taxon>Mollusca</taxon>
        <taxon>Bivalvia</taxon>
        <taxon>Autobranchia</taxon>
        <taxon>Pteriomorphia</taxon>
        <taxon>Mytilida</taxon>
        <taxon>Mytiloidea</taxon>
        <taxon>Mytilidae</taxon>
        <taxon>Mytilinae</taxon>
        <taxon>Mytilus</taxon>
    </lineage>
</organism>
<feature type="domain" description="Reverse transcriptase" evidence="2">
    <location>
        <begin position="12"/>
        <end position="99"/>
    </location>
</feature>
<feature type="region of interest" description="Disordered" evidence="1">
    <location>
        <begin position="719"/>
        <end position="742"/>
    </location>
</feature>
<evidence type="ECO:0000259" key="3">
    <source>
        <dbReference type="Pfam" id="PF17919"/>
    </source>
</evidence>
<feature type="compositionally biased region" description="Acidic residues" evidence="1">
    <location>
        <begin position="724"/>
        <end position="733"/>
    </location>
</feature>
<sequence>MKYCGVATPYRGVRVYTRCAMGMPGSETALEELMCRIVGDFLQKGCVAKLADDLFCGGNTPEELLYNWECVLQSLQKSGICLSPSKTVICPKSITILGWIWSQGSISASTHRVATLASCPVPDTVRGLRSFIGAYKMLSRVIPNCSNLIAPLEEKISGMKSADKIIWSDMLREHFEFAQKSLSSRKAITLPKCSDQLWIVTDGSVTKRGIGATLYINRDGKVSLAGFFSAKLRKHQVLWLPCEIEALSIAASVKHFSPFIIQSKLQANVLTDSKPCVQGFEKLCRGEFSASPRVTSFLSVVSRYQVSVNHLSGRANIPSDFASRNAPVCTEPNCQVCCFISRTEDSVVRAVSIQDVLNDEFRLPFTTRSAWINIQSECPDLRRTHAHLKQGTRPSKKLTNIKDVKRYLNVASIAKDGLLVVRRCDPLAPPNELIIVPRSVLDGLVTALHIKLDHPSKHQLNLVLKRHFYALDMPKATEQASDSCHTCASLKRFPKSLVEQSSEDPPDLVGISYVADVLKRNRQLILVVRETQLNISIEIGRVKNRNKNPVADKAIAELEDELLREERDHSPLSENTLVIATTRLNSRLRRRGLSSRELWTQRSQFTHEQLPISDMNLIRPQHEARNKNHGFSETSKCSRPSRPTPDITIGDLVYLYTDRSKTQSRDRYLVVARDGDWCFIKKFSGNQLRASSYKVKLSECYKVLNTISVQQNPRYSQNVYNQESDSDDHDEDSLPGPIRDLPPDRAEPRLFLFAKISTMLKIWTSRLRNLIIVSNMT</sequence>
<dbReference type="InterPro" id="IPR000477">
    <property type="entry name" value="RT_dom"/>
</dbReference>
<dbReference type="Gene3D" id="3.30.70.270">
    <property type="match status" value="2"/>
</dbReference>
<dbReference type="Proteomes" id="UP000683360">
    <property type="component" value="Unassembled WGS sequence"/>
</dbReference>
<protein>
    <recommendedName>
        <fullName evidence="6">Reverse transcriptase/retrotransposon-derived protein RNase H-like domain-containing protein</fullName>
    </recommendedName>
</protein>
<dbReference type="PANTHER" id="PTHR33064">
    <property type="entry name" value="POL PROTEIN"/>
    <property type="match status" value="1"/>
</dbReference>
<evidence type="ECO:0000313" key="4">
    <source>
        <dbReference type="EMBL" id="CAG2235136.1"/>
    </source>
</evidence>
<dbReference type="Pfam" id="PF00078">
    <property type="entry name" value="RVT_1"/>
    <property type="match status" value="1"/>
</dbReference>
<evidence type="ECO:0000256" key="1">
    <source>
        <dbReference type="SAM" id="MobiDB-lite"/>
    </source>
</evidence>
<dbReference type="Pfam" id="PF17919">
    <property type="entry name" value="RT_RNaseH_2"/>
    <property type="match status" value="1"/>
</dbReference>
<dbReference type="InterPro" id="IPR043128">
    <property type="entry name" value="Rev_trsase/Diguanyl_cyclase"/>
</dbReference>
<dbReference type="OrthoDB" id="6141573at2759"/>
<dbReference type="InterPro" id="IPR043502">
    <property type="entry name" value="DNA/RNA_pol_sf"/>
</dbReference>
<gene>
    <name evidence="4" type="ORF">MEDL_47728</name>
</gene>
<name>A0A8S3TZ03_MYTED</name>
<reference evidence="4" key="1">
    <citation type="submission" date="2021-03" db="EMBL/GenBank/DDBJ databases">
        <authorList>
            <person name="Bekaert M."/>
        </authorList>
    </citation>
    <scope>NUCLEOTIDE SEQUENCE</scope>
</reference>